<accession>W7DWZ7</accession>
<dbReference type="InterPro" id="IPR003646">
    <property type="entry name" value="SH3-like_bac-type"/>
</dbReference>
<proteinExistence type="predicted"/>
<dbReference type="CDD" id="cd00174">
    <property type="entry name" value="SH3"/>
    <property type="match status" value="1"/>
</dbReference>
<dbReference type="AlphaFoldDB" id="W7DWZ7"/>
<dbReference type="GO" id="GO:0008233">
    <property type="term" value="F:peptidase activity"/>
    <property type="evidence" value="ECO:0007669"/>
    <property type="project" value="InterPro"/>
</dbReference>
<dbReference type="InterPro" id="IPR009045">
    <property type="entry name" value="Zn_M74/Hedgehog-like"/>
</dbReference>
<dbReference type="Proteomes" id="UP000019241">
    <property type="component" value="Unassembled WGS sequence"/>
</dbReference>
<protein>
    <submittedName>
        <fullName evidence="2">Phagelysin</fullName>
    </submittedName>
</protein>
<gene>
    <name evidence="2" type="ORF">MCOL2_01050</name>
</gene>
<name>W7DWZ7_9LIST</name>
<organism evidence="2 3">
    <name type="scientific">Listeria fleischmannii FSL S10-1203</name>
    <dbReference type="NCBI Taxonomy" id="1265822"/>
    <lineage>
        <taxon>Bacteria</taxon>
        <taxon>Bacillati</taxon>
        <taxon>Bacillota</taxon>
        <taxon>Bacilli</taxon>
        <taxon>Bacillales</taxon>
        <taxon>Listeriaceae</taxon>
        <taxon>Listeria</taxon>
    </lineage>
</organism>
<comment type="caution">
    <text evidence="2">The sequence shown here is derived from an EMBL/GenBank/DDBJ whole genome shotgun (WGS) entry which is preliminary data.</text>
</comment>
<dbReference type="Gene3D" id="2.30.30.40">
    <property type="entry name" value="SH3 Domains"/>
    <property type="match status" value="1"/>
</dbReference>
<evidence type="ECO:0000313" key="2">
    <source>
        <dbReference type="EMBL" id="EUJ64756.1"/>
    </source>
</evidence>
<dbReference type="SUPFAM" id="SSF55166">
    <property type="entry name" value="Hedgehog/DD-peptidase"/>
    <property type="match status" value="1"/>
</dbReference>
<dbReference type="Pfam" id="PF13539">
    <property type="entry name" value="Peptidase_M15_4"/>
    <property type="match status" value="1"/>
</dbReference>
<dbReference type="MEROPS" id="M15.021"/>
<dbReference type="PATRIC" id="fig|1265822.4.peg.216"/>
<dbReference type="RefSeq" id="WP_052006671.1">
    <property type="nucleotide sequence ID" value="NZ_AODM01000005.1"/>
</dbReference>
<dbReference type="Gene3D" id="3.30.1380.10">
    <property type="match status" value="1"/>
</dbReference>
<evidence type="ECO:0000313" key="3">
    <source>
        <dbReference type="Proteomes" id="UP000019241"/>
    </source>
</evidence>
<feature type="domain" description="SH3b" evidence="1">
    <location>
        <begin position="225"/>
        <end position="289"/>
    </location>
</feature>
<dbReference type="InterPro" id="IPR039561">
    <property type="entry name" value="Peptidase_M15C"/>
</dbReference>
<dbReference type="CDD" id="cd14845">
    <property type="entry name" value="L-Ala-D-Glu_peptidase_like"/>
    <property type="match status" value="1"/>
</dbReference>
<dbReference type="EMBL" id="AODM01000005">
    <property type="protein sequence ID" value="EUJ64756.1"/>
    <property type="molecule type" value="Genomic_DNA"/>
</dbReference>
<dbReference type="SUPFAM" id="SSF50044">
    <property type="entry name" value="SH3-domain"/>
    <property type="match status" value="1"/>
</dbReference>
<evidence type="ECO:0000259" key="1">
    <source>
        <dbReference type="PROSITE" id="PS51781"/>
    </source>
</evidence>
<sequence length="291" mass="33315">MTVSLDWLIKNANKRLNVSGMRLDVASKTRNVIKKMYEQGIYIGIAQGYRSTAEQNALYAQGRTAPGQKVTNAKGGQSNHNYGCAVDLFIYAHDGKSVVAWEPPSTVVKAMKAEGFKWGGDWKGFVDKPHFELYNRVDGEKLPKDKNCDVKTKPKGWHWMWARRSLYMRKSPGWPSKIVCKIPNYYAVRANFDNIKNGFIEVDFQGKKGWYKLSKVLYWFEKNPTQKYEVTGDIINFRKSYKWGSKVAQTKKKGDTVLVLRKMKNGWLQVILSNGVIGYIPDAPHYVKKVV</sequence>
<reference evidence="2 3" key="1">
    <citation type="submission" date="2012-12" db="EMBL/GenBank/DDBJ databases">
        <title>Novel taxa of Listeriaceae from agricultural environments in the United States.</title>
        <authorList>
            <person name="den Bakker H.C."/>
            <person name="Allred A."/>
            <person name="Warchocki S."/>
            <person name="Wright E.M."/>
            <person name="Burrell A."/>
            <person name="Nightingale K.K."/>
            <person name="Kephart D."/>
            <person name="Wiedmann M."/>
        </authorList>
    </citation>
    <scope>NUCLEOTIDE SEQUENCE [LARGE SCALE GENOMIC DNA]</scope>
    <source>
        <strain evidence="2 3">FSL S10-1203</strain>
    </source>
</reference>
<dbReference type="PROSITE" id="PS51781">
    <property type="entry name" value="SH3B"/>
    <property type="match status" value="1"/>
</dbReference>
<dbReference type="InterPro" id="IPR036028">
    <property type="entry name" value="SH3-like_dom_sf"/>
</dbReference>